<evidence type="ECO:0000313" key="4">
    <source>
        <dbReference type="Proteomes" id="UP000011910"/>
    </source>
</evidence>
<feature type="chain" id="PRO_5004082212" evidence="1">
    <location>
        <begin position="24"/>
        <end position="430"/>
    </location>
</feature>
<organism evidence="3 4">
    <name type="scientific">Cesiribacter andamanensis AMV16</name>
    <dbReference type="NCBI Taxonomy" id="1279009"/>
    <lineage>
        <taxon>Bacteria</taxon>
        <taxon>Pseudomonadati</taxon>
        <taxon>Bacteroidota</taxon>
        <taxon>Cytophagia</taxon>
        <taxon>Cytophagales</taxon>
        <taxon>Cesiribacteraceae</taxon>
        <taxon>Cesiribacter</taxon>
    </lineage>
</organism>
<name>M7NQF4_9BACT</name>
<dbReference type="AlphaFoldDB" id="M7NQF4"/>
<evidence type="ECO:0000256" key="1">
    <source>
        <dbReference type="SAM" id="SignalP"/>
    </source>
</evidence>
<sequence length="430" mass="49315">MGRFCLVLLTLLFLASCQGEPLATNPAVEVRKEGDRYVLYRHGSPYFIKGAAGDAYLDKIAQYGGNSIRTWNTREAGRILDEAAQYGLTVTLGLEVGNEWWGDDFSYWDGDAVDEKIEELRKVVEQYKDHPALLMWGVGNEVHLFGGNQIMVLRTIDRIAKMIKETDPNHPVMTAVPLGPNFKRRGLMRLLCPNVDVLGVNGFKRLPLLQEEIRDTFGWNKAYLLSEWGPVGPWESPTTDWGAPIEESSSRKAQLMSYYWDVTTRDTTHFVGGYAFYWGNKYERTYSFYSLFSPEGYETESVQVLQQIWLGIEHQNYNQHLRVDSLHINSTIANSNLYLRSKSVNIAYIFIHAPVDHHLEYCWEIRPEGLDNFKPGEFNTVLDYLVEEQNGPSVRFVAPEREGGYRLIVWVFDGLQYVATHNVPFYVIVP</sequence>
<evidence type="ECO:0000313" key="3">
    <source>
        <dbReference type="EMBL" id="EMR03955.1"/>
    </source>
</evidence>
<dbReference type="Gene3D" id="3.20.20.80">
    <property type="entry name" value="Glycosidases"/>
    <property type="match status" value="1"/>
</dbReference>
<keyword evidence="4" id="KW-1185">Reference proteome</keyword>
<dbReference type="EMBL" id="AODQ01000014">
    <property type="protein sequence ID" value="EMR03955.1"/>
    <property type="molecule type" value="Genomic_DNA"/>
</dbReference>
<keyword evidence="1" id="KW-0732">Signal</keyword>
<dbReference type="eggNOG" id="COG3250">
    <property type="taxonomic scope" value="Bacteria"/>
</dbReference>
<dbReference type="Proteomes" id="UP000011910">
    <property type="component" value="Unassembled WGS sequence"/>
</dbReference>
<comment type="caution">
    <text evidence="3">The sequence shown here is derived from an EMBL/GenBank/DDBJ whole genome shotgun (WGS) entry which is preliminary data.</text>
</comment>
<proteinExistence type="predicted"/>
<dbReference type="SUPFAM" id="SSF51445">
    <property type="entry name" value="(Trans)glycosidases"/>
    <property type="match status" value="1"/>
</dbReference>
<reference evidence="3 4" key="1">
    <citation type="journal article" date="2013" name="Genome Announc.">
        <title>Draft Genome Sequence of Cesiribacter andamanensis Strain AMV16T, Isolated from a Soil Sample from a Mud Volcano in the Andaman Islands, India.</title>
        <authorList>
            <person name="Shivaji S."/>
            <person name="Ara S."/>
            <person name="Begum Z."/>
            <person name="Srinivas T.N."/>
            <person name="Singh A."/>
            <person name="Kumar Pinnaka A."/>
        </authorList>
    </citation>
    <scope>NUCLEOTIDE SEQUENCE [LARGE SCALE GENOMIC DNA]</scope>
    <source>
        <strain evidence="3 4">AMV16</strain>
    </source>
</reference>
<dbReference type="STRING" id="1279009.ADICEAN_00922"/>
<dbReference type="PROSITE" id="PS51257">
    <property type="entry name" value="PROKAR_LIPOPROTEIN"/>
    <property type="match status" value="1"/>
</dbReference>
<dbReference type="GO" id="GO:0004553">
    <property type="term" value="F:hydrolase activity, hydrolyzing O-glycosyl compounds"/>
    <property type="evidence" value="ECO:0007669"/>
    <property type="project" value="InterPro"/>
</dbReference>
<dbReference type="GO" id="GO:0005975">
    <property type="term" value="P:carbohydrate metabolic process"/>
    <property type="evidence" value="ECO:0007669"/>
    <property type="project" value="InterPro"/>
</dbReference>
<evidence type="ECO:0000259" key="2">
    <source>
        <dbReference type="Pfam" id="PF02836"/>
    </source>
</evidence>
<dbReference type="InterPro" id="IPR006103">
    <property type="entry name" value="Glyco_hydro_2_cat"/>
</dbReference>
<dbReference type="InterPro" id="IPR017853">
    <property type="entry name" value="GH"/>
</dbReference>
<feature type="signal peptide" evidence="1">
    <location>
        <begin position="1"/>
        <end position="23"/>
    </location>
</feature>
<gene>
    <name evidence="3" type="ORF">ADICEAN_00922</name>
</gene>
<protein>
    <submittedName>
        <fullName evidence="3">Endo-beta-mannanase</fullName>
    </submittedName>
</protein>
<accession>M7NQF4</accession>
<dbReference type="Pfam" id="PF02836">
    <property type="entry name" value="Glyco_hydro_2_C"/>
    <property type="match status" value="1"/>
</dbReference>
<feature type="domain" description="Glycoside hydrolase family 2 catalytic" evidence="2">
    <location>
        <begin position="81"/>
        <end position="174"/>
    </location>
</feature>